<feature type="transmembrane region" description="Helical" evidence="1">
    <location>
        <begin position="110"/>
        <end position="131"/>
    </location>
</feature>
<keyword evidence="1" id="KW-0812">Transmembrane</keyword>
<comment type="caution">
    <text evidence="2">The sequence shown here is derived from an EMBL/GenBank/DDBJ whole genome shotgun (WGS) entry which is preliminary data.</text>
</comment>
<keyword evidence="3" id="KW-1185">Reference proteome</keyword>
<keyword evidence="1" id="KW-1133">Transmembrane helix</keyword>
<proteinExistence type="predicted"/>
<gene>
    <name evidence="2" type="ORF">CEP51_006125</name>
</gene>
<protein>
    <submittedName>
        <fullName evidence="2">Uncharacterized protein</fullName>
    </submittedName>
</protein>
<keyword evidence="1" id="KW-0472">Membrane</keyword>
<dbReference type="AlphaFoldDB" id="A0A428RU07"/>
<reference evidence="2 3" key="1">
    <citation type="submission" date="2017-06" db="EMBL/GenBank/DDBJ databases">
        <title>Comparative genomic analysis of Ambrosia Fusariam Clade fungi.</title>
        <authorList>
            <person name="Stajich J.E."/>
            <person name="Carrillo J."/>
            <person name="Kijimoto T."/>
            <person name="Eskalen A."/>
            <person name="O'Donnell K."/>
            <person name="Kasson M."/>
        </authorList>
    </citation>
    <scope>NUCLEOTIDE SEQUENCE [LARGE SCALE GENOMIC DNA]</scope>
    <source>
        <strain evidence="2 3">NRRL62606</strain>
    </source>
</reference>
<sequence length="295" mass="32838">RGRSTGLASNAFQSILENSGMLDQHLNYADNPTETWNDDKDGSFNRTLYLEWITTLIIASGISRHGIDGVLDMTGDARSWSLLYYTKRPDFNERLVANKTALQQPNGTEFTAFFFSFLFTSISINGIAYKANSVTDYLAITVLLAHMVLVLGHSVYLVYTRRSSDAWDSVMEILILAHNSQPTSHALRNTSAGICSLETFKKLAAVIRPEDADAEVPMQFYCRVELVVHEDEEILGSGDQQVSILPDQTLSTSTSTTAIPFLPQKGHAGSKDSGIRYRKLRDPAEFLRVQPNVSY</sequence>
<feature type="transmembrane region" description="Helical" evidence="1">
    <location>
        <begin position="137"/>
        <end position="159"/>
    </location>
</feature>
<dbReference type="EMBL" id="NKCL01000130">
    <property type="protein sequence ID" value="RSL81052.1"/>
    <property type="molecule type" value="Genomic_DNA"/>
</dbReference>
<feature type="non-terminal residue" evidence="2">
    <location>
        <position position="1"/>
    </location>
</feature>
<dbReference type="Proteomes" id="UP000287972">
    <property type="component" value="Unassembled WGS sequence"/>
</dbReference>
<evidence type="ECO:0000256" key="1">
    <source>
        <dbReference type="SAM" id="Phobius"/>
    </source>
</evidence>
<evidence type="ECO:0000313" key="3">
    <source>
        <dbReference type="Proteomes" id="UP000287972"/>
    </source>
</evidence>
<name>A0A428RU07_9HYPO</name>
<evidence type="ECO:0000313" key="2">
    <source>
        <dbReference type="EMBL" id="RSL81052.1"/>
    </source>
</evidence>
<accession>A0A428RU07</accession>
<organism evidence="2 3">
    <name type="scientific">Fusarium floridanum</name>
    <dbReference type="NCBI Taxonomy" id="1325733"/>
    <lineage>
        <taxon>Eukaryota</taxon>
        <taxon>Fungi</taxon>
        <taxon>Dikarya</taxon>
        <taxon>Ascomycota</taxon>
        <taxon>Pezizomycotina</taxon>
        <taxon>Sordariomycetes</taxon>
        <taxon>Hypocreomycetidae</taxon>
        <taxon>Hypocreales</taxon>
        <taxon>Nectriaceae</taxon>
        <taxon>Fusarium</taxon>
        <taxon>Fusarium solani species complex</taxon>
    </lineage>
</organism>